<dbReference type="Proteomes" id="UP000616885">
    <property type="component" value="Unassembled WGS sequence"/>
</dbReference>
<dbReference type="Pfam" id="PF13374">
    <property type="entry name" value="TPR_10"/>
    <property type="match status" value="1"/>
</dbReference>
<dbReference type="AlphaFoldDB" id="A0A8H7TPH4"/>
<name>A0A8H7TPH4_BIOOC</name>
<dbReference type="Gene3D" id="1.25.40.10">
    <property type="entry name" value="Tetratricopeptide repeat domain"/>
    <property type="match status" value="1"/>
</dbReference>
<reference evidence="1" key="1">
    <citation type="submission" date="2020-10" db="EMBL/GenBank/DDBJ databases">
        <title>High-Quality Genome Resource of Clonostachys rosea strain S41 by Oxford Nanopore Long-Read Sequencing.</title>
        <authorList>
            <person name="Wang H."/>
        </authorList>
    </citation>
    <scope>NUCLEOTIDE SEQUENCE</scope>
    <source>
        <strain evidence="1">S41</strain>
    </source>
</reference>
<organism evidence="1 2">
    <name type="scientific">Bionectria ochroleuca</name>
    <name type="common">Gliocladium roseum</name>
    <dbReference type="NCBI Taxonomy" id="29856"/>
    <lineage>
        <taxon>Eukaryota</taxon>
        <taxon>Fungi</taxon>
        <taxon>Dikarya</taxon>
        <taxon>Ascomycota</taxon>
        <taxon>Pezizomycotina</taxon>
        <taxon>Sordariomycetes</taxon>
        <taxon>Hypocreomycetidae</taxon>
        <taxon>Hypocreales</taxon>
        <taxon>Bionectriaceae</taxon>
        <taxon>Clonostachys</taxon>
    </lineage>
</organism>
<dbReference type="EMBL" id="JADCTT010000004">
    <property type="protein sequence ID" value="KAF9754232.1"/>
    <property type="molecule type" value="Genomic_DNA"/>
</dbReference>
<comment type="caution">
    <text evidence="1">The sequence shown here is derived from an EMBL/GenBank/DDBJ whole genome shotgun (WGS) entry which is preliminary data.</text>
</comment>
<gene>
    <name evidence="1" type="ORF">IM811_012990</name>
</gene>
<sequence>MENLVHILKKAGKHDEAMKWARKLYEACQQTLGDDHRVTLRAREEVECLRDEKKVGGEADIMVQRVGDGTARVFGNDQSNAAQVVKLLDPPAVLARTVAAGEILNEAKQDSKGECPDLMGIEKLHVDLALSDSKS</sequence>
<evidence type="ECO:0000313" key="1">
    <source>
        <dbReference type="EMBL" id="KAF9754232.1"/>
    </source>
</evidence>
<evidence type="ECO:0008006" key="3">
    <source>
        <dbReference type="Google" id="ProtNLM"/>
    </source>
</evidence>
<proteinExistence type="predicted"/>
<dbReference type="InterPro" id="IPR011990">
    <property type="entry name" value="TPR-like_helical_dom_sf"/>
</dbReference>
<evidence type="ECO:0000313" key="2">
    <source>
        <dbReference type="Proteomes" id="UP000616885"/>
    </source>
</evidence>
<accession>A0A8H7TPH4</accession>
<protein>
    <recommendedName>
        <fullName evidence="3">Kinesin light chain</fullName>
    </recommendedName>
</protein>